<dbReference type="GO" id="GO:0043937">
    <property type="term" value="P:regulation of sporulation"/>
    <property type="evidence" value="ECO:0007669"/>
    <property type="project" value="InterPro"/>
</dbReference>
<dbReference type="SUPFAM" id="SSF140500">
    <property type="entry name" value="BAS1536-like"/>
    <property type="match status" value="1"/>
</dbReference>
<dbReference type="InterPro" id="IPR018540">
    <property type="entry name" value="Spo0E-like"/>
</dbReference>
<protein>
    <recommendedName>
        <fullName evidence="3">Spo0E family sporulation regulatory protein-aspartic acid phosphatase</fullName>
    </recommendedName>
</protein>
<sequence length="71" mass="8718">MRMGCFFLQRKRTVHQVLLRRIEFLRKELTRAVHATESFSAHEVLRISHRLDHYIILYQKIEMRKKHSATR</sequence>
<dbReference type="AlphaFoldDB" id="A0A2U3D829"/>
<comment type="caution">
    <text evidence="1">The sequence shown here is derived from an EMBL/GenBank/DDBJ whole genome shotgun (WGS) entry which is preliminary data.</text>
</comment>
<proteinExistence type="predicted"/>
<dbReference type="Pfam" id="PF09388">
    <property type="entry name" value="SpoOE-like"/>
    <property type="match status" value="1"/>
</dbReference>
<evidence type="ECO:0008006" key="3">
    <source>
        <dbReference type="Google" id="ProtNLM"/>
    </source>
</evidence>
<evidence type="ECO:0000313" key="1">
    <source>
        <dbReference type="EMBL" id="PWI57433.1"/>
    </source>
</evidence>
<accession>A0A2U3D829</accession>
<evidence type="ECO:0000313" key="2">
    <source>
        <dbReference type="Proteomes" id="UP000245380"/>
    </source>
</evidence>
<reference evidence="1 2" key="1">
    <citation type="submission" date="2016-11" db="EMBL/GenBank/DDBJ databases">
        <title>Comparative genomics of Acidibacillus ferroxidans species.</title>
        <authorList>
            <person name="Oliveira G."/>
            <person name="Nunes G."/>
            <person name="Oliveira R."/>
            <person name="Araujo F."/>
            <person name="Salim A."/>
            <person name="Scholte L."/>
            <person name="Morais D."/>
            <person name="Nancucheo I."/>
            <person name="Johnson D.B."/>
            <person name="Grail B."/>
            <person name="Bittencourt J."/>
            <person name="Valadares R."/>
        </authorList>
    </citation>
    <scope>NUCLEOTIDE SEQUENCE [LARGE SCALE GENOMIC DNA]</scope>
    <source>
        <strain evidence="1 2">Y002</strain>
    </source>
</reference>
<name>A0A2U3D829_SULT2</name>
<dbReference type="Gene3D" id="4.10.280.10">
    <property type="entry name" value="Helix-loop-helix DNA-binding domain"/>
    <property type="match status" value="1"/>
</dbReference>
<dbReference type="Proteomes" id="UP000245380">
    <property type="component" value="Unassembled WGS sequence"/>
</dbReference>
<keyword evidence="2" id="KW-1185">Reference proteome</keyword>
<organism evidence="1 2">
    <name type="scientific">Sulfoacidibacillus thermotolerans</name>
    <name type="common">Acidibacillus sulfuroxidans</name>
    <dbReference type="NCBI Taxonomy" id="1765684"/>
    <lineage>
        <taxon>Bacteria</taxon>
        <taxon>Bacillati</taxon>
        <taxon>Bacillota</taxon>
        <taxon>Bacilli</taxon>
        <taxon>Bacillales</taxon>
        <taxon>Alicyclobacillaceae</taxon>
        <taxon>Sulfoacidibacillus</taxon>
    </lineage>
</organism>
<dbReference type="InterPro" id="IPR036638">
    <property type="entry name" value="HLH_DNA-bd_sf"/>
</dbReference>
<dbReference type="EMBL" id="MPDK01000013">
    <property type="protein sequence ID" value="PWI57433.1"/>
    <property type="molecule type" value="Genomic_DNA"/>
</dbReference>
<gene>
    <name evidence="1" type="ORF">BM613_08910</name>
</gene>
<dbReference type="GO" id="GO:0046983">
    <property type="term" value="F:protein dimerization activity"/>
    <property type="evidence" value="ECO:0007669"/>
    <property type="project" value="InterPro"/>
</dbReference>
<dbReference type="InterPro" id="IPR037208">
    <property type="entry name" value="Spo0E-like_sf"/>
</dbReference>